<dbReference type="Gene3D" id="3.20.20.140">
    <property type="entry name" value="Metal-dependent hydrolases"/>
    <property type="match status" value="1"/>
</dbReference>
<dbReference type="EMBL" id="CP042430">
    <property type="protein sequence ID" value="QEC46973.1"/>
    <property type="molecule type" value="Genomic_DNA"/>
</dbReference>
<dbReference type="InterPro" id="IPR032466">
    <property type="entry name" value="Metal_Hydrolase"/>
</dbReference>
<accession>A0A5B8U1S9</accession>
<dbReference type="InterPro" id="IPR006680">
    <property type="entry name" value="Amidohydro-rel"/>
</dbReference>
<dbReference type="OrthoDB" id="8673349at2"/>
<dbReference type="PANTHER" id="PTHR21240">
    <property type="entry name" value="2-AMINO-3-CARBOXYLMUCONATE-6-SEMIALDEHYDE DECARBOXYLASE"/>
    <property type="match status" value="1"/>
</dbReference>
<reference evidence="3 4" key="1">
    <citation type="journal article" date="2018" name="J. Microbiol.">
        <title>Baekduia soli gen. nov., sp. nov., a novel bacterium isolated from the soil of Baekdu Mountain and proposal of a novel family name, Baekduiaceae fam. nov.</title>
        <authorList>
            <person name="An D.S."/>
            <person name="Siddiqi M.Z."/>
            <person name="Kim K.H."/>
            <person name="Yu H.S."/>
            <person name="Im W.T."/>
        </authorList>
    </citation>
    <scope>NUCLEOTIDE SEQUENCE [LARGE SCALE GENOMIC DNA]</scope>
    <source>
        <strain evidence="3 4">BR7-21</strain>
    </source>
</reference>
<dbReference type="PANTHER" id="PTHR21240:SF28">
    <property type="entry name" value="ISO-OROTATE DECARBOXYLASE (EUROFUNG)"/>
    <property type="match status" value="1"/>
</dbReference>
<dbReference type="SUPFAM" id="SSF51556">
    <property type="entry name" value="Metallo-dependent hydrolases"/>
    <property type="match status" value="1"/>
</dbReference>
<proteinExistence type="predicted"/>
<evidence type="ECO:0000313" key="3">
    <source>
        <dbReference type="EMBL" id="QEC46973.1"/>
    </source>
</evidence>
<keyword evidence="3" id="KW-0378">Hydrolase</keyword>
<dbReference type="Pfam" id="PF04909">
    <property type="entry name" value="Amidohydro_2"/>
    <property type="match status" value="1"/>
</dbReference>
<organism evidence="3 4">
    <name type="scientific">Baekduia soli</name>
    <dbReference type="NCBI Taxonomy" id="496014"/>
    <lineage>
        <taxon>Bacteria</taxon>
        <taxon>Bacillati</taxon>
        <taxon>Actinomycetota</taxon>
        <taxon>Thermoleophilia</taxon>
        <taxon>Solirubrobacterales</taxon>
        <taxon>Baekduiaceae</taxon>
        <taxon>Baekduia</taxon>
    </lineage>
</organism>
<name>A0A5B8U1S9_9ACTN</name>
<dbReference type="GO" id="GO:0016831">
    <property type="term" value="F:carboxy-lyase activity"/>
    <property type="evidence" value="ECO:0007669"/>
    <property type="project" value="InterPro"/>
</dbReference>
<dbReference type="KEGG" id="bsol:FSW04_04790"/>
<dbReference type="AlphaFoldDB" id="A0A5B8U1S9"/>
<dbReference type="GO" id="GO:0005737">
    <property type="term" value="C:cytoplasm"/>
    <property type="evidence" value="ECO:0007669"/>
    <property type="project" value="TreeGrafter"/>
</dbReference>
<dbReference type="Proteomes" id="UP000321805">
    <property type="component" value="Chromosome"/>
</dbReference>
<feature type="domain" description="Amidohydrolase-related" evidence="2">
    <location>
        <begin position="24"/>
        <end position="367"/>
    </location>
</feature>
<evidence type="ECO:0000259" key="2">
    <source>
        <dbReference type="Pfam" id="PF04909"/>
    </source>
</evidence>
<dbReference type="RefSeq" id="WP_146916811.1">
    <property type="nucleotide sequence ID" value="NZ_CP042430.1"/>
</dbReference>
<gene>
    <name evidence="3" type="ORF">FSW04_04790</name>
</gene>
<keyword evidence="1" id="KW-0456">Lyase</keyword>
<evidence type="ECO:0000313" key="4">
    <source>
        <dbReference type="Proteomes" id="UP000321805"/>
    </source>
</evidence>
<evidence type="ECO:0000256" key="1">
    <source>
        <dbReference type="ARBA" id="ARBA00023239"/>
    </source>
</evidence>
<sequence length="367" mass="40471">MIGAPRHHGRAAGNLRGGWTGDVVDADLHAVVGSADVLRPHLAPQWIEWIDETGFRAPPWQGALYPPGAETTVDPVWREPGGEPPGTTLAGTQRQVLDALAPSAAILHCSWGIETIRHPDFAAGLASAVNDWLIAEWLERDPRLRASLVVPAFVPEEAAREIDRVGGHPGFVGVFLPSRSTRLYGQRPWQPMFDAIVRNDLVACLHYGGTPDAPGPAGAESWFMEDYVAAHVTAFQAQLASLVIEGLFQRCPGLRVAFLESGFSWLGPLLWRLDREWPGLRREVPWLNRAPSAIVREHIRFSVQPIDAGPPEAFRRAVEWLGSDELLMFSTDHPHGHERDVSVLLEALPPSAHRLVMADNARTHFRL</sequence>
<protein>
    <submittedName>
        <fullName evidence="3">Amidohydrolase</fullName>
    </submittedName>
</protein>
<dbReference type="GO" id="GO:0016787">
    <property type="term" value="F:hydrolase activity"/>
    <property type="evidence" value="ECO:0007669"/>
    <property type="project" value="UniProtKB-KW"/>
</dbReference>
<dbReference type="InterPro" id="IPR032465">
    <property type="entry name" value="ACMSD"/>
</dbReference>
<dbReference type="GO" id="GO:0019748">
    <property type="term" value="P:secondary metabolic process"/>
    <property type="evidence" value="ECO:0007669"/>
    <property type="project" value="TreeGrafter"/>
</dbReference>
<keyword evidence="4" id="KW-1185">Reference proteome</keyword>